<evidence type="ECO:0000256" key="2">
    <source>
        <dbReference type="ARBA" id="ARBA00010447"/>
    </source>
</evidence>
<keyword evidence="8" id="KW-1185">Reference proteome</keyword>
<evidence type="ECO:0000259" key="6">
    <source>
        <dbReference type="Pfam" id="PF00266"/>
    </source>
</evidence>
<dbReference type="InterPro" id="IPR020578">
    <property type="entry name" value="Aminotrans_V_PyrdxlP_BS"/>
</dbReference>
<dbReference type="InterPro" id="IPR000192">
    <property type="entry name" value="Aminotrans_V_dom"/>
</dbReference>
<dbReference type="Pfam" id="PF00266">
    <property type="entry name" value="Aminotran_5"/>
    <property type="match status" value="1"/>
</dbReference>
<dbReference type="GO" id="GO:0031071">
    <property type="term" value="F:cysteine desulfurase activity"/>
    <property type="evidence" value="ECO:0007669"/>
    <property type="project" value="UniProtKB-EC"/>
</dbReference>
<dbReference type="PROSITE" id="PS00595">
    <property type="entry name" value="AA_TRANSFER_CLASS_5"/>
    <property type="match status" value="1"/>
</dbReference>
<protein>
    <submittedName>
        <fullName evidence="7">Selenocysteine lyase/Cysteine desulfurase</fullName>
    </submittedName>
</protein>
<dbReference type="InterPro" id="IPR015424">
    <property type="entry name" value="PyrdxlP-dep_Trfase"/>
</dbReference>
<comment type="catalytic activity">
    <reaction evidence="4">
        <text>(sulfur carrier)-H + L-cysteine = (sulfur carrier)-SH + L-alanine</text>
        <dbReference type="Rhea" id="RHEA:43892"/>
        <dbReference type="Rhea" id="RHEA-COMP:14737"/>
        <dbReference type="Rhea" id="RHEA-COMP:14739"/>
        <dbReference type="ChEBI" id="CHEBI:29917"/>
        <dbReference type="ChEBI" id="CHEBI:35235"/>
        <dbReference type="ChEBI" id="CHEBI:57972"/>
        <dbReference type="ChEBI" id="CHEBI:64428"/>
        <dbReference type="EC" id="2.8.1.7"/>
    </reaction>
</comment>
<sequence length="437" mass="49603">MCKNYYKSKYRNLIVGVDTKVPVNNGKIVTAINFDNAATTPPFISVLKEIFDYAPWYSSIHRGSGYKSLVSSKLYEESRKIILDFVGADDKLNTVIYVKNATEAINKLANRLFDKKTRYVVLSSYMEHHSNDLPWRKDYKVDYIEVDECGRIDLNSLERQLKKYRGKVKLVALTGASNVTGYINPILAAAKIVHKYGASILIDGAQLVPHTNVNMKNENIDFLVFSAHKMYAPFGIGVLIGPTKTFERGAPDYVGGGTVNLVTHNYVEWNSPPNKEEAGTPNIMGVVALVAAIKTLNLLRRSEIQQYENSLTIYTIDSLKKIRDVKLYCIDSDVLRVGIVPFNIEGVEHGIVSEILSNEAGISVRDGCFCAQPYIRKLLKLDSNNIDRTRNRPGMVRISFGLYNDYSEVDRLVWILSKIVNNKEYYRNKYYKNYLER</sequence>
<keyword evidence="7" id="KW-0456">Lyase</keyword>
<evidence type="ECO:0000256" key="3">
    <source>
        <dbReference type="ARBA" id="ARBA00022898"/>
    </source>
</evidence>
<proteinExistence type="inferred from homology"/>
<name>A0A1W1XG37_9CLOT</name>
<feature type="domain" description="Aminotransferase class V" evidence="6">
    <location>
        <begin position="32"/>
        <end position="412"/>
    </location>
</feature>
<evidence type="ECO:0000256" key="4">
    <source>
        <dbReference type="ARBA" id="ARBA00050776"/>
    </source>
</evidence>
<accession>A0A1W1XG37</accession>
<dbReference type="EMBL" id="FWXH01000004">
    <property type="protein sequence ID" value="SMC22900.1"/>
    <property type="molecule type" value="Genomic_DNA"/>
</dbReference>
<dbReference type="Gene3D" id="3.90.1150.10">
    <property type="entry name" value="Aspartate Aminotransferase, domain 1"/>
    <property type="match status" value="1"/>
</dbReference>
<dbReference type="STRING" id="1121291.SAMN02745134_01754"/>
<dbReference type="RefSeq" id="WP_084115230.1">
    <property type="nucleotide sequence ID" value="NZ_FWXH01000004.1"/>
</dbReference>
<dbReference type="OrthoDB" id="9804366at2"/>
<dbReference type="GO" id="GO:0016829">
    <property type="term" value="F:lyase activity"/>
    <property type="evidence" value="ECO:0007669"/>
    <property type="project" value="UniProtKB-KW"/>
</dbReference>
<dbReference type="PANTHER" id="PTHR43586:SF8">
    <property type="entry name" value="CYSTEINE DESULFURASE 1, CHLOROPLASTIC"/>
    <property type="match status" value="1"/>
</dbReference>
<comment type="cofactor">
    <cofactor evidence="1 5">
        <name>pyridoxal 5'-phosphate</name>
        <dbReference type="ChEBI" id="CHEBI:597326"/>
    </cofactor>
</comment>
<dbReference type="SUPFAM" id="SSF53383">
    <property type="entry name" value="PLP-dependent transferases"/>
    <property type="match status" value="1"/>
</dbReference>
<organism evidence="7 8">
    <name type="scientific">Clostridium acidisoli DSM 12555</name>
    <dbReference type="NCBI Taxonomy" id="1121291"/>
    <lineage>
        <taxon>Bacteria</taxon>
        <taxon>Bacillati</taxon>
        <taxon>Bacillota</taxon>
        <taxon>Clostridia</taxon>
        <taxon>Eubacteriales</taxon>
        <taxon>Clostridiaceae</taxon>
        <taxon>Clostridium</taxon>
    </lineage>
</organism>
<dbReference type="AlphaFoldDB" id="A0A1W1XG37"/>
<reference evidence="7 8" key="1">
    <citation type="submission" date="2017-04" db="EMBL/GenBank/DDBJ databases">
        <authorList>
            <person name="Afonso C.L."/>
            <person name="Miller P.J."/>
            <person name="Scott M.A."/>
            <person name="Spackman E."/>
            <person name="Goraichik I."/>
            <person name="Dimitrov K.M."/>
            <person name="Suarez D.L."/>
            <person name="Swayne D.E."/>
        </authorList>
    </citation>
    <scope>NUCLEOTIDE SEQUENCE [LARGE SCALE GENOMIC DNA]</scope>
    <source>
        <strain evidence="7 8">DSM 12555</strain>
    </source>
</reference>
<dbReference type="Proteomes" id="UP000192468">
    <property type="component" value="Unassembled WGS sequence"/>
</dbReference>
<evidence type="ECO:0000256" key="5">
    <source>
        <dbReference type="RuleBase" id="RU004504"/>
    </source>
</evidence>
<dbReference type="Gene3D" id="3.40.640.10">
    <property type="entry name" value="Type I PLP-dependent aspartate aminotransferase-like (Major domain)"/>
    <property type="match status" value="1"/>
</dbReference>
<evidence type="ECO:0000256" key="1">
    <source>
        <dbReference type="ARBA" id="ARBA00001933"/>
    </source>
</evidence>
<dbReference type="PANTHER" id="PTHR43586">
    <property type="entry name" value="CYSTEINE DESULFURASE"/>
    <property type="match status" value="1"/>
</dbReference>
<comment type="similarity">
    <text evidence="2">Belongs to the class-V pyridoxal-phosphate-dependent aminotransferase family. Csd subfamily.</text>
</comment>
<dbReference type="InterPro" id="IPR015422">
    <property type="entry name" value="PyrdxlP-dep_Trfase_small"/>
</dbReference>
<dbReference type="InterPro" id="IPR015421">
    <property type="entry name" value="PyrdxlP-dep_Trfase_major"/>
</dbReference>
<keyword evidence="3" id="KW-0663">Pyridoxal phosphate</keyword>
<gene>
    <name evidence="7" type="ORF">SAMN02745134_01754</name>
</gene>
<evidence type="ECO:0000313" key="8">
    <source>
        <dbReference type="Proteomes" id="UP000192468"/>
    </source>
</evidence>
<evidence type="ECO:0000313" key="7">
    <source>
        <dbReference type="EMBL" id="SMC22900.1"/>
    </source>
</evidence>